<protein>
    <recommendedName>
        <fullName evidence="2">Integrase catalytic domain-containing protein</fullName>
    </recommendedName>
</protein>
<dbReference type="Proteomes" id="UP000077755">
    <property type="component" value="Chromosome 6"/>
</dbReference>
<sequence>MNAPTMNVMMPLEPMSIPGGIKLKGGSNYDVWSQFVTMFIVGRGKKGFITGTNKQPDVGDITYDKWVMDDAIVKGWLINSMETDVMMLFIRLPTSKAVWDAASRTFFEGNVHKARGRPIATYYSDLKFLWQELDHRKPITFTQAEVIKVRLTEIEEERVYVFLAGLDDTYDSIRGEILRTDPLPSIEVVFSTLRREEQRRNTMLSQGDVSEVAMVAKRYAHSPLAQQNSTMTVLGKCSYCGKHGIFHETTCVDTPQQNGVAERKNRQLLEITRASLIGANMKPQWWEEAITTAVHLLNRVPTRVLQFQTPLDKLASFVDIPSSLTIPPRVFGCVAFVNLQKHLRSKLDPCALKCVFVGYQPFQKGYRCYHPSTRKFYVSMDVTFSEQEMFYNSSVSNSSLPGGSHHVEEVNWMELLPDSFVPASVPMVVPDSVSESVPEEISEESVPELVVPDTVPIEHGQTISYTTDEDSHDSAEQPSLSSIVPTPNSPPTDYPEVDANLNINTNNISKLANCDRYQLPPRSNRGVPAERFSPEPVNRAKYPIAHYVSTHRLAESSKALANNISAIHVPFNVGEALSDVKWAEAMKEEMTALQENETWELVPLPEGKKTVDCR</sequence>
<evidence type="ECO:0000313" key="4">
    <source>
        <dbReference type="Proteomes" id="UP000077755"/>
    </source>
</evidence>
<dbReference type="PANTHER" id="PTHR42648">
    <property type="entry name" value="TRANSPOSASE, PUTATIVE-RELATED"/>
    <property type="match status" value="1"/>
</dbReference>
<evidence type="ECO:0000259" key="2">
    <source>
        <dbReference type="PROSITE" id="PS50994"/>
    </source>
</evidence>
<feature type="compositionally biased region" description="Polar residues" evidence="1">
    <location>
        <begin position="476"/>
        <end position="486"/>
    </location>
</feature>
<dbReference type="SUPFAM" id="SSF53098">
    <property type="entry name" value="Ribonuclease H-like"/>
    <property type="match status" value="1"/>
</dbReference>
<name>A0AAF0XE14_DAUCS</name>
<dbReference type="Pfam" id="PF25597">
    <property type="entry name" value="SH3_retrovirus"/>
    <property type="match status" value="1"/>
</dbReference>
<dbReference type="GO" id="GO:0003676">
    <property type="term" value="F:nucleic acid binding"/>
    <property type="evidence" value="ECO:0007669"/>
    <property type="project" value="InterPro"/>
</dbReference>
<dbReference type="InterPro" id="IPR057670">
    <property type="entry name" value="SH3_retrovirus"/>
</dbReference>
<dbReference type="Gene3D" id="3.30.420.10">
    <property type="entry name" value="Ribonuclease H-like superfamily/Ribonuclease H"/>
    <property type="match status" value="1"/>
</dbReference>
<dbReference type="GO" id="GO:0015074">
    <property type="term" value="P:DNA integration"/>
    <property type="evidence" value="ECO:0007669"/>
    <property type="project" value="InterPro"/>
</dbReference>
<accession>A0AAF0XE14</accession>
<dbReference type="PROSITE" id="PS50994">
    <property type="entry name" value="INTEGRASE"/>
    <property type="match status" value="1"/>
</dbReference>
<feature type="domain" description="Integrase catalytic" evidence="2">
    <location>
        <begin position="134"/>
        <end position="318"/>
    </location>
</feature>
<dbReference type="AlphaFoldDB" id="A0AAF0XE14"/>
<dbReference type="InterPro" id="IPR001584">
    <property type="entry name" value="Integrase_cat-core"/>
</dbReference>
<dbReference type="EMBL" id="CP093348">
    <property type="protein sequence ID" value="WOH06348.1"/>
    <property type="molecule type" value="Genomic_DNA"/>
</dbReference>
<dbReference type="InterPro" id="IPR039537">
    <property type="entry name" value="Retrotran_Ty1/copia-like"/>
</dbReference>
<gene>
    <name evidence="3" type="ORF">DCAR_0625774</name>
</gene>
<reference evidence="3" key="2">
    <citation type="submission" date="2022-03" db="EMBL/GenBank/DDBJ databases">
        <title>Draft title - Genomic analysis of global carrot germplasm unveils the trajectory of domestication and the origin of high carotenoid orange carrot.</title>
        <authorList>
            <person name="Iorizzo M."/>
            <person name="Ellison S."/>
            <person name="Senalik D."/>
            <person name="Macko-Podgorni A."/>
            <person name="Grzebelus D."/>
            <person name="Bostan H."/>
            <person name="Rolling W."/>
            <person name="Curaba J."/>
            <person name="Simon P."/>
        </authorList>
    </citation>
    <scope>NUCLEOTIDE SEQUENCE</scope>
    <source>
        <tissue evidence="3">Leaf</tissue>
    </source>
</reference>
<evidence type="ECO:0000313" key="3">
    <source>
        <dbReference type="EMBL" id="WOH06348.1"/>
    </source>
</evidence>
<dbReference type="PANTHER" id="PTHR42648:SF22">
    <property type="entry name" value="REVERSE TRANSCRIPTASE TY1_COPIA-TYPE DOMAIN-CONTAINING PROTEIN"/>
    <property type="match status" value="1"/>
</dbReference>
<proteinExistence type="predicted"/>
<dbReference type="InterPro" id="IPR036397">
    <property type="entry name" value="RNaseH_sf"/>
</dbReference>
<feature type="region of interest" description="Disordered" evidence="1">
    <location>
        <begin position="465"/>
        <end position="491"/>
    </location>
</feature>
<organism evidence="3 4">
    <name type="scientific">Daucus carota subsp. sativus</name>
    <name type="common">Carrot</name>
    <dbReference type="NCBI Taxonomy" id="79200"/>
    <lineage>
        <taxon>Eukaryota</taxon>
        <taxon>Viridiplantae</taxon>
        <taxon>Streptophyta</taxon>
        <taxon>Embryophyta</taxon>
        <taxon>Tracheophyta</taxon>
        <taxon>Spermatophyta</taxon>
        <taxon>Magnoliopsida</taxon>
        <taxon>eudicotyledons</taxon>
        <taxon>Gunneridae</taxon>
        <taxon>Pentapetalae</taxon>
        <taxon>asterids</taxon>
        <taxon>campanulids</taxon>
        <taxon>Apiales</taxon>
        <taxon>Apiaceae</taxon>
        <taxon>Apioideae</taxon>
        <taxon>Scandiceae</taxon>
        <taxon>Daucinae</taxon>
        <taxon>Daucus</taxon>
        <taxon>Daucus sect. Daucus</taxon>
    </lineage>
</organism>
<evidence type="ECO:0000256" key="1">
    <source>
        <dbReference type="SAM" id="MobiDB-lite"/>
    </source>
</evidence>
<dbReference type="InterPro" id="IPR012337">
    <property type="entry name" value="RNaseH-like_sf"/>
</dbReference>
<reference evidence="3" key="1">
    <citation type="journal article" date="2016" name="Nat. Genet.">
        <title>A high-quality carrot genome assembly provides new insights into carotenoid accumulation and asterid genome evolution.</title>
        <authorList>
            <person name="Iorizzo M."/>
            <person name="Ellison S."/>
            <person name="Senalik D."/>
            <person name="Zeng P."/>
            <person name="Satapoomin P."/>
            <person name="Huang J."/>
            <person name="Bowman M."/>
            <person name="Iovene M."/>
            <person name="Sanseverino W."/>
            <person name="Cavagnaro P."/>
            <person name="Yildiz M."/>
            <person name="Macko-Podgorni A."/>
            <person name="Moranska E."/>
            <person name="Grzebelus E."/>
            <person name="Grzebelus D."/>
            <person name="Ashrafi H."/>
            <person name="Zheng Z."/>
            <person name="Cheng S."/>
            <person name="Spooner D."/>
            <person name="Van Deynze A."/>
            <person name="Simon P."/>
        </authorList>
    </citation>
    <scope>NUCLEOTIDE SEQUENCE</scope>
    <source>
        <tissue evidence="3">Leaf</tissue>
    </source>
</reference>
<keyword evidence="4" id="KW-1185">Reference proteome</keyword>